<organism evidence="6 8">
    <name type="scientific">Prevotella intermedia</name>
    <dbReference type="NCBI Taxonomy" id="28131"/>
    <lineage>
        <taxon>Bacteria</taxon>
        <taxon>Pseudomonadati</taxon>
        <taxon>Bacteroidota</taxon>
        <taxon>Bacteroidia</taxon>
        <taxon>Bacteroidales</taxon>
        <taxon>Prevotellaceae</taxon>
        <taxon>Prevotella</taxon>
    </lineage>
</organism>
<dbReference type="InterPro" id="IPR046568">
    <property type="entry name" value="DUF6722"/>
</dbReference>
<name>A0A2G8I242_PREIN</name>
<dbReference type="Proteomes" id="UP000229111">
    <property type="component" value="Unassembled WGS sequence"/>
</dbReference>
<proteinExistence type="predicted"/>
<keyword evidence="1" id="KW-0472">Membrane</keyword>
<accession>A0A2G8I242</accession>
<dbReference type="Pfam" id="PF20482">
    <property type="entry name" value="DUF6722"/>
    <property type="match status" value="1"/>
</dbReference>
<evidence type="ECO:0000313" key="4">
    <source>
        <dbReference type="EMBL" id="PIK17548.1"/>
    </source>
</evidence>
<sequence length="63" mass="7126">MKKEFGKWLMDIAKYMVTALLLSSVFGNMDNLWVFVSVIIGAALTLGWGLYLVKDNIKQKEGE</sequence>
<evidence type="ECO:0000256" key="1">
    <source>
        <dbReference type="SAM" id="Phobius"/>
    </source>
</evidence>
<keyword evidence="1" id="KW-1133">Transmembrane helix</keyword>
<feature type="transmembrane region" description="Helical" evidence="1">
    <location>
        <begin position="33"/>
        <end position="53"/>
    </location>
</feature>
<evidence type="ECO:0000313" key="12">
    <source>
        <dbReference type="Proteomes" id="UP000230742"/>
    </source>
</evidence>
<evidence type="ECO:0000313" key="6">
    <source>
        <dbReference type="EMBL" id="PJE98815.1"/>
    </source>
</evidence>
<gene>
    <name evidence="4" type="ORF">CTI16_11235</name>
    <name evidence="3" type="ORF">CTI16_12860</name>
    <name evidence="5" type="ORF">CTI18_12390</name>
    <name evidence="2" type="ORF">CTM46_11035</name>
    <name evidence="7" type="ORF">CTM58_10070</name>
    <name evidence="6" type="ORF">CUB97_10595</name>
</gene>
<dbReference type="Proteomes" id="UP000230742">
    <property type="component" value="Chromosome 2"/>
</dbReference>
<reference evidence="3 9" key="1">
    <citation type="submission" date="2017-11" db="EMBL/GenBank/DDBJ databases">
        <title>Genome sequencing of Prevotella intermedia KCOM 1101.</title>
        <authorList>
            <person name="Kook J.-K."/>
            <person name="Park S.-N."/>
            <person name="Lim Y.K."/>
        </authorList>
    </citation>
    <scope>NUCLEOTIDE SEQUENCE [LARGE SCALE GENOMIC DNA]</scope>
    <source>
        <strain evidence="3 9">KCOM 1101</strain>
    </source>
</reference>
<evidence type="ECO:0000313" key="10">
    <source>
        <dbReference type="Proteomes" id="UP000229884"/>
    </source>
</evidence>
<keyword evidence="1" id="KW-0812">Transmembrane</keyword>
<reference evidence="7 10" key="5">
    <citation type="submission" date="2017-11" db="EMBL/GenBank/DDBJ databases">
        <title>Genome sequencing of Prevotella intermedia KCOM 2832.</title>
        <authorList>
            <person name="Kook J.-K."/>
            <person name="Park S.-N."/>
            <person name="Lim Y.K."/>
        </authorList>
    </citation>
    <scope>NUCLEOTIDE SEQUENCE [LARGE SCALE GENOMIC DNA]</scope>
    <source>
        <strain evidence="7 10">KCOM 2832</strain>
    </source>
</reference>
<evidence type="ECO:0000313" key="11">
    <source>
        <dbReference type="Proteomes" id="UP000230046"/>
    </source>
</evidence>
<evidence type="ECO:0000313" key="8">
    <source>
        <dbReference type="Proteomes" id="UP000228641"/>
    </source>
</evidence>
<evidence type="ECO:0000313" key="5">
    <source>
        <dbReference type="EMBL" id="PIK19670.1"/>
    </source>
</evidence>
<dbReference type="Proteomes" id="UP000228641">
    <property type="component" value="Unassembled WGS sequence"/>
</dbReference>
<dbReference type="EMBL" id="CP024728">
    <property type="protein sequence ID" value="ATV32031.1"/>
    <property type="molecule type" value="Genomic_DNA"/>
</dbReference>
<evidence type="ECO:0000313" key="2">
    <source>
        <dbReference type="EMBL" id="ATV32031.1"/>
    </source>
</evidence>
<evidence type="ECO:0000313" key="9">
    <source>
        <dbReference type="Proteomes" id="UP000229111"/>
    </source>
</evidence>
<dbReference type="EMBL" id="PEKN01000002">
    <property type="protein sequence ID" value="PIK19670.1"/>
    <property type="molecule type" value="Genomic_DNA"/>
</dbReference>
<dbReference type="EMBL" id="PEKM01000004">
    <property type="protein sequence ID" value="PIK16771.1"/>
    <property type="molecule type" value="Genomic_DNA"/>
</dbReference>
<dbReference type="AlphaFoldDB" id="A0A2G8I242"/>
<dbReference type="EMBL" id="PEKM01000002">
    <property type="protein sequence ID" value="PIK17548.1"/>
    <property type="molecule type" value="Genomic_DNA"/>
</dbReference>
<evidence type="ECO:0000313" key="7">
    <source>
        <dbReference type="EMBL" id="PJI26099.1"/>
    </source>
</evidence>
<dbReference type="EMBL" id="PGGD01000002">
    <property type="protein sequence ID" value="PJE98815.1"/>
    <property type="molecule type" value="Genomic_DNA"/>
</dbReference>
<reference evidence="5 11" key="2">
    <citation type="submission" date="2017-11" db="EMBL/GenBank/DDBJ databases">
        <title>Genome sequencing of Prevotella intermedia KCOM 1653.</title>
        <authorList>
            <person name="Kook J.-K."/>
            <person name="Park S.-N."/>
            <person name="Lim Y.K."/>
        </authorList>
    </citation>
    <scope>NUCLEOTIDE SEQUENCE [LARGE SCALE GENOMIC DNA]</scope>
    <source>
        <strain evidence="5 11">KCOM 1653</strain>
    </source>
</reference>
<evidence type="ECO:0000313" key="3">
    <source>
        <dbReference type="EMBL" id="PIK16771.1"/>
    </source>
</evidence>
<dbReference type="RefSeq" id="WP_099836962.1">
    <property type="nucleotide sequence ID" value="NZ_CP024728.1"/>
</dbReference>
<dbReference type="Proteomes" id="UP000229884">
    <property type="component" value="Unassembled WGS sequence"/>
</dbReference>
<dbReference type="EMBL" id="PENG01000002">
    <property type="protein sequence ID" value="PJI26099.1"/>
    <property type="molecule type" value="Genomic_DNA"/>
</dbReference>
<dbReference type="Proteomes" id="UP000230046">
    <property type="component" value="Unassembled WGS sequence"/>
</dbReference>
<reference evidence="6 8" key="3">
    <citation type="submission" date="2017-11" db="EMBL/GenBank/DDBJ databases">
        <title>Genome sequencing of Prevotella intermedia KCOM 1779.</title>
        <authorList>
            <person name="Kook J.-K."/>
            <person name="Park S.-N."/>
            <person name="Lim Y.K."/>
        </authorList>
    </citation>
    <scope>NUCLEOTIDE SEQUENCE [LARGE SCALE GENOMIC DNA]</scope>
    <source>
        <strain evidence="6 8">KCOM 1779</strain>
    </source>
</reference>
<protein>
    <submittedName>
        <fullName evidence="6">Uncharacterized protein</fullName>
    </submittedName>
</protein>
<reference evidence="2 12" key="4">
    <citation type="submission" date="2017-11" db="EMBL/GenBank/DDBJ databases">
        <title>Genome sequencing of Prevotella intermedia KCOM 1949.</title>
        <authorList>
            <person name="Kook J.-K."/>
            <person name="Park S.-N."/>
            <person name="Lim Y.K."/>
        </authorList>
    </citation>
    <scope>NUCLEOTIDE SEQUENCE [LARGE SCALE GENOMIC DNA]</scope>
    <source>
        <strain evidence="2 12">KCOM 1949</strain>
    </source>
</reference>